<keyword evidence="2 5" id="KW-0547">Nucleotide-binding</keyword>
<dbReference type="PANTHER" id="PTHR43289:SF34">
    <property type="entry name" value="SERINE_THREONINE-PROTEIN KINASE YBDM-RELATED"/>
    <property type="match status" value="1"/>
</dbReference>
<accession>A0A9X4BHG8</accession>
<dbReference type="AlphaFoldDB" id="A0A9X4BHG8"/>
<keyword evidence="3 7" id="KW-0418">Kinase</keyword>
<dbReference type="Pfam" id="PF00069">
    <property type="entry name" value="Pkinase"/>
    <property type="match status" value="1"/>
</dbReference>
<dbReference type="Gene3D" id="3.30.200.20">
    <property type="entry name" value="Phosphorylase Kinase, domain 1"/>
    <property type="match status" value="1"/>
</dbReference>
<name>A0A9X4BHG8_9GAMM</name>
<dbReference type="Pfam" id="PF13424">
    <property type="entry name" value="TPR_12"/>
    <property type="match status" value="1"/>
</dbReference>
<keyword evidence="4 5" id="KW-0067">ATP-binding</keyword>
<dbReference type="SUPFAM" id="SSF56112">
    <property type="entry name" value="Protein kinase-like (PK-like)"/>
    <property type="match status" value="1"/>
</dbReference>
<dbReference type="SMART" id="SM00220">
    <property type="entry name" value="S_TKc"/>
    <property type="match status" value="1"/>
</dbReference>
<gene>
    <name evidence="7" type="ORF">OD750_000670</name>
</gene>
<evidence type="ECO:0000256" key="5">
    <source>
        <dbReference type="PROSITE-ProRule" id="PRU10141"/>
    </source>
</evidence>
<dbReference type="PROSITE" id="PS00108">
    <property type="entry name" value="PROTEIN_KINASE_ST"/>
    <property type="match status" value="1"/>
</dbReference>
<sequence length="890" mass="97513">MTATQVPPDAGRWRKVRQLFDDALAVEPESRDAWLRRAAGDDATFEAVRRLIRVHDEFAQTTSAPHAGAAARAIDAMLRDGDLDAGAQIAEFRLERLLGEGGMGRVYLAQRQVAGVVQRVALKIVPFAVHERRTIERLRHERAILATLDHPGIARLIDAGELPDERPYFAMEYVDGVAITRYCDERTLDLCARLTLFADVCEAVAYAHRRLVLHRDLKPGNILVDRDGRVRLVDFGIAKSLDGVAANGEATVDGGFFSIGSAAPEQVLGLPTSVATDVYGLGCVLHELLAGALPFRFANFAREAIVDTIVHRPAGPASESARANDTAARQRQLPDGNALAAALSGDLDAIVAKTLRKEPNDRYRSVDDLAADVRNVLAFRPIALRASEWRYRFVCFVRRHRITALVAALLGAAVLATTALSIAQHRTARVERDRAIEALATAQLQRDHARRVTSFLVDAFEAADPVKARGRELRADELLASAVTSLEQNSARQDPALRATISQTLAHLFFALDRLPESVQQAQIARAAFAQTAEPSAELRARQSLADAEAAFAQNRYRDAVAASAEGIARLGGGTQAGDGDLLYDLFSIRGRANVGAGETKDAEQAFETAVAIFSGRADTPVARIDLLRQRHAAVVSDSGAFAQARDLMRTLLDEQRARPNPDPVTRIETLRQLAKAYERLGDLDPAQRHLAEALSLHVATYGEDNATTASLMGDTASLYTRLGRHAEAMHLRAKALDVGRRRIGEDSPFVGTQYERMGAEYRHYWHAFDQAERAYRTALTLTPVDARANRATYQQALGEVLMASGRPLEAESMLLDAESTLAGLFGDSLRVRAVAASLAYLSYRKYAFDEARERLTPEVIATVRAFEKDDPYQRDQIAQMDEMAAFFGF</sequence>
<dbReference type="InterPro" id="IPR017441">
    <property type="entry name" value="Protein_kinase_ATP_BS"/>
</dbReference>
<dbReference type="EMBL" id="JAOVZO020000001">
    <property type="protein sequence ID" value="MDC8011052.1"/>
    <property type="molecule type" value="Genomic_DNA"/>
</dbReference>
<keyword evidence="1" id="KW-0808">Transferase</keyword>
<reference evidence="7" key="1">
    <citation type="submission" date="2023-02" db="EMBL/GenBank/DDBJ databases">
        <title>Tahibacter soli sp. nov. isolated from soil.</title>
        <authorList>
            <person name="Baek J.H."/>
            <person name="Lee J.K."/>
            <person name="Choi D.G."/>
            <person name="Jeon C.O."/>
        </authorList>
    </citation>
    <scope>NUCLEOTIDE SEQUENCE</scope>
    <source>
        <strain evidence="7">BL</strain>
    </source>
</reference>
<dbReference type="Proteomes" id="UP001139971">
    <property type="component" value="Unassembled WGS sequence"/>
</dbReference>
<protein>
    <submittedName>
        <fullName evidence="7">Serine/threonine-protein kinase</fullName>
    </submittedName>
</protein>
<dbReference type="GO" id="GO:0005524">
    <property type="term" value="F:ATP binding"/>
    <property type="evidence" value="ECO:0007669"/>
    <property type="project" value="UniProtKB-UniRule"/>
</dbReference>
<dbReference type="CDD" id="cd14014">
    <property type="entry name" value="STKc_PknB_like"/>
    <property type="match status" value="1"/>
</dbReference>
<dbReference type="PROSITE" id="PS00107">
    <property type="entry name" value="PROTEIN_KINASE_ATP"/>
    <property type="match status" value="1"/>
</dbReference>
<comment type="caution">
    <text evidence="7">The sequence shown here is derived from an EMBL/GenBank/DDBJ whole genome shotgun (WGS) entry which is preliminary data.</text>
</comment>
<evidence type="ECO:0000259" key="6">
    <source>
        <dbReference type="PROSITE" id="PS50011"/>
    </source>
</evidence>
<dbReference type="InterPro" id="IPR011990">
    <property type="entry name" value="TPR-like_helical_dom_sf"/>
</dbReference>
<dbReference type="GO" id="GO:0004674">
    <property type="term" value="F:protein serine/threonine kinase activity"/>
    <property type="evidence" value="ECO:0007669"/>
    <property type="project" value="TreeGrafter"/>
</dbReference>
<organism evidence="7 8">
    <name type="scientific">Tahibacter soli</name>
    <dbReference type="NCBI Taxonomy" id="2983605"/>
    <lineage>
        <taxon>Bacteria</taxon>
        <taxon>Pseudomonadati</taxon>
        <taxon>Pseudomonadota</taxon>
        <taxon>Gammaproteobacteria</taxon>
        <taxon>Lysobacterales</taxon>
        <taxon>Rhodanobacteraceae</taxon>
        <taxon>Tahibacter</taxon>
    </lineage>
</organism>
<dbReference type="PROSITE" id="PS50011">
    <property type="entry name" value="PROTEIN_KINASE_DOM"/>
    <property type="match status" value="1"/>
</dbReference>
<evidence type="ECO:0000256" key="2">
    <source>
        <dbReference type="ARBA" id="ARBA00022741"/>
    </source>
</evidence>
<dbReference type="PANTHER" id="PTHR43289">
    <property type="entry name" value="MITOGEN-ACTIVATED PROTEIN KINASE KINASE KINASE 20-RELATED"/>
    <property type="match status" value="1"/>
</dbReference>
<evidence type="ECO:0000256" key="3">
    <source>
        <dbReference type="ARBA" id="ARBA00022777"/>
    </source>
</evidence>
<evidence type="ECO:0000256" key="4">
    <source>
        <dbReference type="ARBA" id="ARBA00022840"/>
    </source>
</evidence>
<dbReference type="InterPro" id="IPR008271">
    <property type="entry name" value="Ser/Thr_kinase_AS"/>
</dbReference>
<dbReference type="SUPFAM" id="SSF48452">
    <property type="entry name" value="TPR-like"/>
    <property type="match status" value="2"/>
</dbReference>
<evidence type="ECO:0000313" key="8">
    <source>
        <dbReference type="Proteomes" id="UP001139971"/>
    </source>
</evidence>
<feature type="binding site" evidence="5">
    <location>
        <position position="123"/>
    </location>
    <ligand>
        <name>ATP</name>
        <dbReference type="ChEBI" id="CHEBI:30616"/>
    </ligand>
</feature>
<evidence type="ECO:0000313" key="7">
    <source>
        <dbReference type="EMBL" id="MDC8011052.1"/>
    </source>
</evidence>
<dbReference type="Gene3D" id="1.25.40.10">
    <property type="entry name" value="Tetratricopeptide repeat domain"/>
    <property type="match status" value="1"/>
</dbReference>
<dbReference type="RefSeq" id="WP_263544470.1">
    <property type="nucleotide sequence ID" value="NZ_JAOVZO020000001.1"/>
</dbReference>
<keyword evidence="8" id="KW-1185">Reference proteome</keyword>
<evidence type="ECO:0000256" key="1">
    <source>
        <dbReference type="ARBA" id="ARBA00022679"/>
    </source>
</evidence>
<dbReference type="Gene3D" id="1.10.510.10">
    <property type="entry name" value="Transferase(Phosphotransferase) domain 1"/>
    <property type="match status" value="1"/>
</dbReference>
<feature type="domain" description="Protein kinase" evidence="6">
    <location>
        <begin position="92"/>
        <end position="377"/>
    </location>
</feature>
<proteinExistence type="predicted"/>
<dbReference type="InterPro" id="IPR000719">
    <property type="entry name" value="Prot_kinase_dom"/>
</dbReference>
<dbReference type="InterPro" id="IPR011009">
    <property type="entry name" value="Kinase-like_dom_sf"/>
</dbReference>